<reference evidence="7 8" key="1">
    <citation type="submission" date="2019-09" db="EMBL/GenBank/DDBJ databases">
        <title>A chromosome-level genome assembly of the Chinese tupelo Nyssa sinensis.</title>
        <authorList>
            <person name="Yang X."/>
            <person name="Kang M."/>
            <person name="Yang Y."/>
            <person name="Xiong H."/>
            <person name="Wang M."/>
            <person name="Zhang Z."/>
            <person name="Wang Z."/>
            <person name="Wu H."/>
            <person name="Ma T."/>
            <person name="Liu J."/>
            <person name="Xi Z."/>
        </authorList>
    </citation>
    <scope>NUCLEOTIDE SEQUENCE [LARGE SCALE GENOMIC DNA]</scope>
    <source>
        <strain evidence="7">J267</strain>
        <tissue evidence="7">Leaf</tissue>
    </source>
</reference>
<dbReference type="PANTHER" id="PTHR47926:SF482">
    <property type="entry name" value="PENTATRICOPEPTIDE REPEAT-CONTAINING PROTEIN CHLOROPLASTIC"/>
    <property type="match status" value="1"/>
</dbReference>
<evidence type="ECO:0000313" key="7">
    <source>
        <dbReference type="EMBL" id="KAA8549749.1"/>
    </source>
</evidence>
<feature type="repeat" description="PPR" evidence="4">
    <location>
        <begin position="367"/>
        <end position="401"/>
    </location>
</feature>
<evidence type="ECO:0000256" key="1">
    <source>
        <dbReference type="ARBA" id="ARBA00006643"/>
    </source>
</evidence>
<dbReference type="OrthoDB" id="1887476at2759"/>
<dbReference type="GO" id="GO:0008270">
    <property type="term" value="F:zinc ion binding"/>
    <property type="evidence" value="ECO:0007669"/>
    <property type="project" value="InterPro"/>
</dbReference>
<feature type="region of interest" description="Disordered" evidence="5">
    <location>
        <begin position="884"/>
        <end position="918"/>
    </location>
</feature>
<keyword evidence="3" id="KW-0802">TPR repeat</keyword>
<protein>
    <recommendedName>
        <fullName evidence="6">DYW domain-containing protein</fullName>
    </recommendedName>
</protein>
<dbReference type="PROSITE" id="PS50005">
    <property type="entry name" value="TPR"/>
    <property type="match status" value="1"/>
</dbReference>
<dbReference type="NCBIfam" id="TIGR00756">
    <property type="entry name" value="PPR"/>
    <property type="match status" value="7"/>
</dbReference>
<gene>
    <name evidence="7" type="ORF">F0562_001233</name>
</gene>
<dbReference type="GO" id="GO:0009451">
    <property type="term" value="P:RNA modification"/>
    <property type="evidence" value="ECO:0007669"/>
    <property type="project" value="InterPro"/>
</dbReference>
<dbReference type="InterPro" id="IPR032867">
    <property type="entry name" value="DYW_dom"/>
</dbReference>
<feature type="repeat" description="PPR" evidence="4">
    <location>
        <begin position="225"/>
        <end position="259"/>
    </location>
</feature>
<comment type="similarity">
    <text evidence="1">Belongs to the PPR family. PCMP-H subfamily.</text>
</comment>
<dbReference type="Pfam" id="PF01535">
    <property type="entry name" value="PPR"/>
    <property type="match status" value="2"/>
</dbReference>
<dbReference type="InterPro" id="IPR011990">
    <property type="entry name" value="TPR-like_helical_dom_sf"/>
</dbReference>
<sequence length="918" mass="103261">MEVPVPINLQNNSFLAKQSLTKDSKHWNSIIKDHTKLKDDQAILTTYTQMEALGISPHKSTLPLVLKACGRLQAIERGKKIHYDIWGTDLIDDVRVRTALVDFYCKCGFLEDARYLFDEMNDKDVVSWNAMICGLVGCSCYEEALVHFMQMQKENLEPNSVTVVGLLSACRELLEMRRGKEIHGYCLRNGLFNSNPHVGTALIGFYLRFDVTIAHLVFEMMVSRNIVSWNAMISGHFDEGDSLKALDLFVQMIIDGVKCDYVTIDVALWNSIISVYAEIGSLEEAMSLFTRMRLEGIQENEITIVILLALCADSADSSGNGKSLHAYVIKNGRERNTPLGNALLSMYAELNCIEDSLKVFDEIRDLDVISWNTLILTLARNKLKDQAWALFGQMRESDIKPNSHTIISILAVCKDVTFLNIGRSIHSYVIKHDIEMNPSLNTALTEMYMNCGDETTARNLFESSPDKDLISWNALIASYVKNNQADRALLLFHYLISEVEPNSVTIINVLSSCTHLANLRQGQCLHTYTIRRDSSLGFNLYLANAFITMYARCGKMQYAEKIFKTLPKRNIVSWNAMIAGYGMHGRGCDAMLAFSQMLEDGCKPNGITFVSALSACSHSGLIEKGLQLFHSMVQDFYITPELVHYACVVDLLGRAGCLDEAREFITSMPIEPDASVWRALLSPYRVYSETKQAKIIFEKLIELEPTNAGNYILLSNIYAAEGLWSEVRKLRLLLEEKGLKKPPGKSWIVVRNKIHCFTAGDRFHPQTDRIYARLSYLLSSIKEIGYVPDLRWVLHDEKGEKKMKRLFSHSEKLAIAFGLINVSGGAPILITKNLRVDVISLIVGPRKVYLVDLSATACLHEVSLQEAANSKRFSYNLGDQCDFSEGEVTEHSEGDTVVSETKEEGQSTDASERQEDDD</sequence>
<name>A0A5J5C3N0_9ASTE</name>
<evidence type="ECO:0000259" key="6">
    <source>
        <dbReference type="Pfam" id="PF14432"/>
    </source>
</evidence>
<dbReference type="FunFam" id="1.25.40.10:FF:000031">
    <property type="entry name" value="Pentatricopeptide repeat-containing protein mitochondrial"/>
    <property type="match status" value="1"/>
</dbReference>
<dbReference type="InterPro" id="IPR046848">
    <property type="entry name" value="E_motif"/>
</dbReference>
<dbReference type="AlphaFoldDB" id="A0A5J5C3N0"/>
<feature type="repeat" description="PPR" evidence="4">
    <location>
        <begin position="570"/>
        <end position="604"/>
    </location>
</feature>
<dbReference type="InterPro" id="IPR002885">
    <property type="entry name" value="PPR_rpt"/>
</dbReference>
<dbReference type="Pfam" id="PF13041">
    <property type="entry name" value="PPR_2"/>
    <property type="match status" value="5"/>
</dbReference>
<feature type="compositionally biased region" description="Basic and acidic residues" evidence="5">
    <location>
        <begin position="888"/>
        <end position="918"/>
    </location>
</feature>
<dbReference type="InterPro" id="IPR019734">
    <property type="entry name" value="TPR_rpt"/>
</dbReference>
<dbReference type="PROSITE" id="PS51375">
    <property type="entry name" value="PPR"/>
    <property type="match status" value="7"/>
</dbReference>
<dbReference type="Pfam" id="PF14432">
    <property type="entry name" value="DYW_deaminase"/>
    <property type="match status" value="1"/>
</dbReference>
<organism evidence="7 8">
    <name type="scientific">Nyssa sinensis</name>
    <dbReference type="NCBI Taxonomy" id="561372"/>
    <lineage>
        <taxon>Eukaryota</taxon>
        <taxon>Viridiplantae</taxon>
        <taxon>Streptophyta</taxon>
        <taxon>Embryophyta</taxon>
        <taxon>Tracheophyta</taxon>
        <taxon>Spermatophyta</taxon>
        <taxon>Magnoliopsida</taxon>
        <taxon>eudicotyledons</taxon>
        <taxon>Gunneridae</taxon>
        <taxon>Pentapetalae</taxon>
        <taxon>asterids</taxon>
        <taxon>Cornales</taxon>
        <taxon>Nyssaceae</taxon>
        <taxon>Nyssa</taxon>
    </lineage>
</organism>
<dbReference type="SUPFAM" id="SSF48452">
    <property type="entry name" value="TPR-like"/>
    <property type="match status" value="1"/>
</dbReference>
<dbReference type="Pfam" id="PF20431">
    <property type="entry name" value="E_motif"/>
    <property type="match status" value="1"/>
</dbReference>
<dbReference type="FunFam" id="1.25.40.10:FF:000073">
    <property type="entry name" value="Pentatricopeptide repeat-containing protein chloroplastic"/>
    <property type="match status" value="1"/>
</dbReference>
<evidence type="ECO:0000256" key="3">
    <source>
        <dbReference type="PROSITE-ProRule" id="PRU00339"/>
    </source>
</evidence>
<evidence type="ECO:0000256" key="5">
    <source>
        <dbReference type="SAM" id="MobiDB-lite"/>
    </source>
</evidence>
<accession>A0A5J5C3N0</accession>
<evidence type="ECO:0000313" key="8">
    <source>
        <dbReference type="Proteomes" id="UP000325577"/>
    </source>
</evidence>
<evidence type="ECO:0000256" key="4">
    <source>
        <dbReference type="PROSITE-ProRule" id="PRU00708"/>
    </source>
</evidence>
<dbReference type="Proteomes" id="UP000325577">
    <property type="component" value="Linkage Group LG0"/>
</dbReference>
<dbReference type="FunFam" id="1.25.40.10:FF:000682">
    <property type="entry name" value="Pentatricopeptide repeat-containing protein At3g16610"/>
    <property type="match status" value="1"/>
</dbReference>
<feature type="repeat" description="PPR" evidence="4">
    <location>
        <begin position="124"/>
        <end position="158"/>
    </location>
</feature>
<dbReference type="EMBL" id="CM018031">
    <property type="protein sequence ID" value="KAA8549749.1"/>
    <property type="molecule type" value="Genomic_DNA"/>
</dbReference>
<proteinExistence type="inferred from homology"/>
<dbReference type="InterPro" id="IPR046960">
    <property type="entry name" value="PPR_At4g14850-like_plant"/>
</dbReference>
<keyword evidence="2" id="KW-0677">Repeat</keyword>
<keyword evidence="8" id="KW-1185">Reference proteome</keyword>
<feature type="repeat" description="PPR" evidence="4">
    <location>
        <begin position="265"/>
        <end position="299"/>
    </location>
</feature>
<feature type="repeat" description="PPR" evidence="4">
    <location>
        <begin position="93"/>
        <end position="123"/>
    </location>
</feature>
<dbReference type="GO" id="GO:0003723">
    <property type="term" value="F:RNA binding"/>
    <property type="evidence" value="ECO:0007669"/>
    <property type="project" value="InterPro"/>
</dbReference>
<feature type="repeat" description="TPR" evidence="3">
    <location>
        <begin position="674"/>
        <end position="707"/>
    </location>
</feature>
<feature type="repeat" description="PPR" evidence="4">
    <location>
        <begin position="468"/>
        <end position="498"/>
    </location>
</feature>
<dbReference type="FunFam" id="1.25.40.10:FF:000366">
    <property type="entry name" value="Pentatricopeptide (PPR) repeat-containing protein"/>
    <property type="match status" value="1"/>
</dbReference>
<dbReference type="PANTHER" id="PTHR47926">
    <property type="entry name" value="PENTATRICOPEPTIDE REPEAT-CONTAINING PROTEIN"/>
    <property type="match status" value="1"/>
</dbReference>
<feature type="domain" description="DYW" evidence="6">
    <location>
        <begin position="785"/>
        <end position="836"/>
    </location>
</feature>
<evidence type="ECO:0000256" key="2">
    <source>
        <dbReference type="ARBA" id="ARBA00022737"/>
    </source>
</evidence>
<dbReference type="Gene3D" id="1.25.40.10">
    <property type="entry name" value="Tetratricopeptide repeat domain"/>
    <property type="match status" value="5"/>
</dbReference>